<sequence length="359" mass="37169">MLGGLGSQQQVYTVNNAPVNGLTLTIGGAMGNAPAGGTLTASTTGGTIPASTTVYGVYTAISAFAIPTGMPTNQGFIPYNQTTAGQSLPNTSSLSVTTSSSGGTNSLVFTPPNYTGPVPVLAWALYLGTSANGPFYFAGATTGAPLTVTSVPTSGLQPPTTDNSASVGTGPNGLNGSFNGILAWLFAQGSGATIQPVNGALTLNAVNTAFSNAFTNAFANPDHLYCSAHDIQTLTNLLIGNNTGQPYWFAANQGDAQGQMTANFRVSRYLNPVTSKIIPVDVHAYLPQGIMLGLTEELPDWYVGNNVPDVVVWVGSMDYLEIDYQPISTNPTWISEIRCFGGLHMFLPSQHLAITGISA</sequence>
<dbReference type="STRING" id="252246.SAMN05421799_10637"/>
<proteinExistence type="predicted"/>
<name>A0A1N7MQQ3_9BACL</name>
<evidence type="ECO:0000313" key="2">
    <source>
        <dbReference type="Proteomes" id="UP000186156"/>
    </source>
</evidence>
<organism evidence="1 2">
    <name type="scientific">Alicyclobacillus vulcanalis</name>
    <dbReference type="NCBI Taxonomy" id="252246"/>
    <lineage>
        <taxon>Bacteria</taxon>
        <taxon>Bacillati</taxon>
        <taxon>Bacillota</taxon>
        <taxon>Bacilli</taxon>
        <taxon>Bacillales</taxon>
        <taxon>Alicyclobacillaceae</taxon>
        <taxon>Alicyclobacillus</taxon>
    </lineage>
</organism>
<dbReference type="RefSeq" id="WP_076346907.1">
    <property type="nucleotide sequence ID" value="NZ_FTOO01000006.1"/>
</dbReference>
<accession>A0A1N7MQQ3</accession>
<dbReference type="AlphaFoldDB" id="A0A1N7MQQ3"/>
<keyword evidence="2" id="KW-1185">Reference proteome</keyword>
<evidence type="ECO:0000313" key="1">
    <source>
        <dbReference type="EMBL" id="SIS88453.1"/>
    </source>
</evidence>
<gene>
    <name evidence="1" type="ORF">SAMN05421799_10637</name>
</gene>
<protein>
    <submittedName>
        <fullName evidence="1">Uncharacterized protein</fullName>
    </submittedName>
</protein>
<reference evidence="2" key="1">
    <citation type="submission" date="2017-01" db="EMBL/GenBank/DDBJ databases">
        <authorList>
            <person name="Varghese N."/>
            <person name="Submissions S."/>
        </authorList>
    </citation>
    <scope>NUCLEOTIDE SEQUENCE [LARGE SCALE GENOMIC DNA]</scope>
    <source>
        <strain evidence="2">DSM 16176</strain>
    </source>
</reference>
<dbReference type="EMBL" id="FTOO01000006">
    <property type="protein sequence ID" value="SIS88453.1"/>
    <property type="molecule type" value="Genomic_DNA"/>
</dbReference>
<dbReference type="Proteomes" id="UP000186156">
    <property type="component" value="Unassembled WGS sequence"/>
</dbReference>
<dbReference type="OrthoDB" id="3078543at2"/>